<protein>
    <submittedName>
        <fullName evidence="2">Uncharacterized protein</fullName>
    </submittedName>
</protein>
<feature type="region of interest" description="Disordered" evidence="1">
    <location>
        <begin position="1"/>
        <end position="71"/>
    </location>
</feature>
<evidence type="ECO:0000256" key="1">
    <source>
        <dbReference type="SAM" id="MobiDB-lite"/>
    </source>
</evidence>
<proteinExistence type="predicted"/>
<gene>
    <name evidence="2" type="ORF">DEO72_LG4g1912</name>
</gene>
<name>A0A4D6LR20_VIGUN</name>
<organism evidence="2 3">
    <name type="scientific">Vigna unguiculata</name>
    <name type="common">Cowpea</name>
    <dbReference type="NCBI Taxonomy" id="3917"/>
    <lineage>
        <taxon>Eukaryota</taxon>
        <taxon>Viridiplantae</taxon>
        <taxon>Streptophyta</taxon>
        <taxon>Embryophyta</taxon>
        <taxon>Tracheophyta</taxon>
        <taxon>Spermatophyta</taxon>
        <taxon>Magnoliopsida</taxon>
        <taxon>eudicotyledons</taxon>
        <taxon>Gunneridae</taxon>
        <taxon>Pentapetalae</taxon>
        <taxon>rosids</taxon>
        <taxon>fabids</taxon>
        <taxon>Fabales</taxon>
        <taxon>Fabaceae</taxon>
        <taxon>Papilionoideae</taxon>
        <taxon>50 kb inversion clade</taxon>
        <taxon>NPAAA clade</taxon>
        <taxon>indigoferoid/millettioid clade</taxon>
        <taxon>Phaseoleae</taxon>
        <taxon>Vigna</taxon>
    </lineage>
</organism>
<dbReference type="EMBL" id="CP039348">
    <property type="protein sequence ID" value="QCD90950.1"/>
    <property type="molecule type" value="Genomic_DNA"/>
</dbReference>
<feature type="compositionally biased region" description="Basic and acidic residues" evidence="1">
    <location>
        <begin position="1"/>
        <end position="52"/>
    </location>
</feature>
<dbReference type="AlphaFoldDB" id="A0A4D6LR20"/>
<reference evidence="2 3" key="1">
    <citation type="submission" date="2019-04" db="EMBL/GenBank/DDBJ databases">
        <title>An improved genome assembly and genetic linkage map for asparagus bean, Vigna unguiculata ssp. sesquipedialis.</title>
        <authorList>
            <person name="Xia Q."/>
            <person name="Zhang R."/>
            <person name="Dong Y."/>
        </authorList>
    </citation>
    <scope>NUCLEOTIDE SEQUENCE [LARGE SCALE GENOMIC DNA]</scope>
    <source>
        <tissue evidence="2">Leaf</tissue>
    </source>
</reference>
<accession>A0A4D6LR20</accession>
<feature type="compositionally biased region" description="Basic residues" evidence="1">
    <location>
        <begin position="53"/>
        <end position="71"/>
    </location>
</feature>
<keyword evidence="3" id="KW-1185">Reference proteome</keyword>
<evidence type="ECO:0000313" key="2">
    <source>
        <dbReference type="EMBL" id="QCD90950.1"/>
    </source>
</evidence>
<sequence>MRAESSGKEKIKPLKGGDSKTRKQNPGERKGIEAKVWKIHLQEESKRLTSEKSRRKSRQRKVSERKKKSLVRAKTTYVEREFEGMHDE</sequence>
<evidence type="ECO:0000313" key="3">
    <source>
        <dbReference type="Proteomes" id="UP000501690"/>
    </source>
</evidence>
<dbReference type="Proteomes" id="UP000501690">
    <property type="component" value="Linkage Group LG4"/>
</dbReference>